<comment type="caution">
    <text evidence="4">The sequence shown here is derived from an EMBL/GenBank/DDBJ whole genome shotgun (WGS) entry which is preliminary data.</text>
</comment>
<keyword evidence="5" id="KW-1185">Reference proteome</keyword>
<name>A0ABU0YG24_9PROT</name>
<keyword evidence="1 2" id="KW-0597">Phosphoprotein</keyword>
<dbReference type="Pfam" id="PF00072">
    <property type="entry name" value="Response_reg"/>
    <property type="match status" value="1"/>
</dbReference>
<evidence type="ECO:0000259" key="3">
    <source>
        <dbReference type="PROSITE" id="PS50110"/>
    </source>
</evidence>
<evidence type="ECO:0000313" key="5">
    <source>
        <dbReference type="Proteomes" id="UP001230156"/>
    </source>
</evidence>
<dbReference type="InterPro" id="IPR050595">
    <property type="entry name" value="Bact_response_regulator"/>
</dbReference>
<dbReference type="PANTHER" id="PTHR44591:SF3">
    <property type="entry name" value="RESPONSE REGULATORY DOMAIN-CONTAINING PROTEIN"/>
    <property type="match status" value="1"/>
</dbReference>
<dbReference type="SMART" id="SM00448">
    <property type="entry name" value="REC"/>
    <property type="match status" value="1"/>
</dbReference>
<evidence type="ECO:0000256" key="1">
    <source>
        <dbReference type="ARBA" id="ARBA00022553"/>
    </source>
</evidence>
<evidence type="ECO:0000256" key="2">
    <source>
        <dbReference type="PROSITE-ProRule" id="PRU00169"/>
    </source>
</evidence>
<feature type="domain" description="Response regulatory" evidence="3">
    <location>
        <begin position="11"/>
        <end position="126"/>
    </location>
</feature>
<dbReference type="Gene3D" id="3.40.50.2300">
    <property type="match status" value="1"/>
</dbReference>
<sequence>MPITSASTPPRILVVEDDYFVALDLEGGLREAGMEVLGPVPTAEEALALAKAEHPILAVMDIRLAGEKDGIDVALELYRALGIRCIFASAHMDSPHRQRAAAAEPLGWVQKPYTIGAVVAAVRKALPEVQPRLA</sequence>
<dbReference type="PANTHER" id="PTHR44591">
    <property type="entry name" value="STRESS RESPONSE REGULATOR PROTEIN 1"/>
    <property type="match status" value="1"/>
</dbReference>
<dbReference type="InterPro" id="IPR011006">
    <property type="entry name" value="CheY-like_superfamily"/>
</dbReference>
<dbReference type="EMBL" id="JAUYVI010000001">
    <property type="protein sequence ID" value="MDQ7246655.1"/>
    <property type="molecule type" value="Genomic_DNA"/>
</dbReference>
<dbReference type="RefSeq" id="WP_379954045.1">
    <property type="nucleotide sequence ID" value="NZ_JAUYVI010000001.1"/>
</dbReference>
<dbReference type="InterPro" id="IPR001789">
    <property type="entry name" value="Sig_transdc_resp-reg_receiver"/>
</dbReference>
<gene>
    <name evidence="4" type="ORF">Q8A70_03215</name>
</gene>
<organism evidence="4 5">
    <name type="scientific">Dongia sedimenti</name>
    <dbReference type="NCBI Taxonomy" id="3064282"/>
    <lineage>
        <taxon>Bacteria</taxon>
        <taxon>Pseudomonadati</taxon>
        <taxon>Pseudomonadota</taxon>
        <taxon>Alphaproteobacteria</taxon>
        <taxon>Rhodospirillales</taxon>
        <taxon>Dongiaceae</taxon>
        <taxon>Dongia</taxon>
    </lineage>
</organism>
<feature type="modified residue" description="4-aspartylphosphate" evidence="2">
    <location>
        <position position="61"/>
    </location>
</feature>
<protein>
    <submittedName>
        <fullName evidence="4">Response regulator</fullName>
    </submittedName>
</protein>
<proteinExistence type="predicted"/>
<dbReference type="SUPFAM" id="SSF52172">
    <property type="entry name" value="CheY-like"/>
    <property type="match status" value="1"/>
</dbReference>
<dbReference type="PROSITE" id="PS50110">
    <property type="entry name" value="RESPONSE_REGULATORY"/>
    <property type="match status" value="1"/>
</dbReference>
<reference evidence="5" key="1">
    <citation type="submission" date="2023-08" db="EMBL/GenBank/DDBJ databases">
        <title>Rhodospirillaceae gen. nov., a novel taxon isolated from the Yangtze River Yuezi River estuary sludge.</title>
        <authorList>
            <person name="Ruan L."/>
        </authorList>
    </citation>
    <scope>NUCLEOTIDE SEQUENCE [LARGE SCALE GENOMIC DNA]</scope>
    <source>
        <strain evidence="5">R-7</strain>
    </source>
</reference>
<dbReference type="Proteomes" id="UP001230156">
    <property type="component" value="Unassembled WGS sequence"/>
</dbReference>
<accession>A0ABU0YG24</accession>
<evidence type="ECO:0000313" key="4">
    <source>
        <dbReference type="EMBL" id="MDQ7246655.1"/>
    </source>
</evidence>